<protein>
    <recommendedName>
        <fullName evidence="1">WYL domain-containing protein</fullName>
    </recommendedName>
</protein>
<proteinExistence type="predicted"/>
<dbReference type="RefSeq" id="WP_099333988.1">
    <property type="nucleotide sequence ID" value="NZ_CP042812.1"/>
</dbReference>
<dbReference type="EMBL" id="NWVW01000004">
    <property type="protein sequence ID" value="PHO10306.1"/>
    <property type="molecule type" value="Genomic_DNA"/>
</dbReference>
<evidence type="ECO:0000313" key="2">
    <source>
        <dbReference type="EMBL" id="PHO10306.1"/>
    </source>
</evidence>
<dbReference type="SUPFAM" id="SSF158682">
    <property type="entry name" value="TerB-like"/>
    <property type="match status" value="1"/>
</dbReference>
<dbReference type="InterPro" id="IPR029024">
    <property type="entry name" value="TerB-like"/>
</dbReference>
<reference evidence="2 3" key="1">
    <citation type="submission" date="2017-09" db="EMBL/GenBank/DDBJ databases">
        <authorList>
            <person name="Perez-Cataluna A."/>
            <person name="Figueras M.J."/>
            <person name="Salas-Masso N."/>
        </authorList>
    </citation>
    <scope>NUCLEOTIDE SEQUENCE [LARGE SCALE GENOMIC DNA]</scope>
    <source>
        <strain evidence="2 3">F138-33</strain>
    </source>
</reference>
<dbReference type="Proteomes" id="UP000221384">
    <property type="component" value="Unassembled WGS sequence"/>
</dbReference>
<keyword evidence="3" id="KW-1185">Reference proteome</keyword>
<organism evidence="2 3">
    <name type="scientific">Malaciobacter canalis</name>
    <dbReference type="NCBI Taxonomy" id="1912871"/>
    <lineage>
        <taxon>Bacteria</taxon>
        <taxon>Pseudomonadati</taxon>
        <taxon>Campylobacterota</taxon>
        <taxon>Epsilonproteobacteria</taxon>
        <taxon>Campylobacterales</taxon>
        <taxon>Arcobacteraceae</taxon>
        <taxon>Malaciobacter</taxon>
    </lineage>
</organism>
<feature type="domain" description="WYL" evidence="1">
    <location>
        <begin position="54"/>
        <end position="115"/>
    </location>
</feature>
<sequence>MEWLIIILLLVIIWLLVKKKNKNTNTNKDHNIVMRFETNNDYENDDTFEGWFYDEVQDYVNLNKNLKITYKDAKGKETKREIFMYRFGEASFGGFILAHCSLRDENRTFRTDRIIECIDFDTGEYIENVEEYLMNKYYNSEEYKAKIEYEKRQQEKEIQEEYYEEFIDKYKALLKVILYIVKCDGTFNAKEKAILKEIFENLEKNNDLLTDKLLEKVYKNIPMPTINSFKQNVGKLIQNDEFKINFYTLTKNIIETQKSIHPSEQEILDYMKIKYDIQENENIEIAYENEDNVECPHCNSKYIHKKDKRVFKNHTNQRYQCQNCNKIFSIKIEEHKKDEE</sequence>
<dbReference type="Pfam" id="PF13280">
    <property type="entry name" value="WYL"/>
    <property type="match status" value="1"/>
</dbReference>
<gene>
    <name evidence="2" type="ORF">CPG37_04470</name>
</gene>
<name>A0ABX4LQR4_9BACT</name>
<evidence type="ECO:0000313" key="3">
    <source>
        <dbReference type="Proteomes" id="UP000221384"/>
    </source>
</evidence>
<dbReference type="Gene3D" id="1.10.3680.10">
    <property type="entry name" value="TerB-like"/>
    <property type="match status" value="1"/>
</dbReference>
<accession>A0ABX4LQR4</accession>
<dbReference type="InterPro" id="IPR026881">
    <property type="entry name" value="WYL_dom"/>
</dbReference>
<evidence type="ECO:0000259" key="1">
    <source>
        <dbReference type="Pfam" id="PF13280"/>
    </source>
</evidence>
<comment type="caution">
    <text evidence="2">The sequence shown here is derived from an EMBL/GenBank/DDBJ whole genome shotgun (WGS) entry which is preliminary data.</text>
</comment>